<evidence type="ECO:0000313" key="1">
    <source>
        <dbReference type="EMBL" id="CAA9529147.1"/>
    </source>
</evidence>
<reference evidence="1" key="1">
    <citation type="submission" date="2020-02" db="EMBL/GenBank/DDBJ databases">
        <authorList>
            <person name="Meier V. D."/>
        </authorList>
    </citation>
    <scope>NUCLEOTIDE SEQUENCE</scope>
    <source>
        <strain evidence="1">AVDCRST_MAG85</strain>
    </source>
</reference>
<gene>
    <name evidence="1" type="ORF">AVDCRST_MAG85-3510</name>
</gene>
<dbReference type="AlphaFoldDB" id="A0A6J4TQ67"/>
<feature type="non-terminal residue" evidence="1">
    <location>
        <position position="155"/>
    </location>
</feature>
<evidence type="ECO:0008006" key="2">
    <source>
        <dbReference type="Google" id="ProtNLM"/>
    </source>
</evidence>
<dbReference type="EMBL" id="CADCVT010000388">
    <property type="protein sequence ID" value="CAA9529147.1"/>
    <property type="molecule type" value="Genomic_DNA"/>
</dbReference>
<protein>
    <recommendedName>
        <fullName evidence="2">Type 4 fimbrial biogenesis protein PilX N-terminal domain-containing protein</fullName>
    </recommendedName>
</protein>
<name>A0A6J4TQ67_9ACTN</name>
<sequence>MRRLMRDESGSALLAAIVLMLVMLGVGLAVAAMSDTQEQQATTERIRESSFGFAEATLNAQVTRLNRTWPSSAPTAFPAECTPTADTVTGCPDAATLTSSFEGVDNGVTTCAGAPPVWRSTVRDNGGAVATYYRSSGAAAQPSYDFNKDGLVWVR</sequence>
<accession>A0A6J4TQ67</accession>
<proteinExistence type="predicted"/>
<organism evidence="1">
    <name type="scientific">uncultured Solirubrobacteraceae bacterium</name>
    <dbReference type="NCBI Taxonomy" id="1162706"/>
    <lineage>
        <taxon>Bacteria</taxon>
        <taxon>Bacillati</taxon>
        <taxon>Actinomycetota</taxon>
        <taxon>Thermoleophilia</taxon>
        <taxon>Solirubrobacterales</taxon>
        <taxon>Solirubrobacteraceae</taxon>
        <taxon>environmental samples</taxon>
    </lineage>
</organism>